<dbReference type="PANTHER" id="PTHR33463">
    <property type="entry name" value="NB-ARC DOMAIN-CONTAINING PROTEIN-RELATED"/>
    <property type="match status" value="1"/>
</dbReference>
<evidence type="ECO:0000259" key="2">
    <source>
        <dbReference type="SMART" id="SM00382"/>
    </source>
</evidence>
<dbReference type="SUPFAM" id="SSF52540">
    <property type="entry name" value="P-loop containing nucleoside triphosphate hydrolases"/>
    <property type="match status" value="1"/>
</dbReference>
<dbReference type="GO" id="GO:0043531">
    <property type="term" value="F:ADP binding"/>
    <property type="evidence" value="ECO:0007669"/>
    <property type="project" value="InterPro"/>
</dbReference>
<organism evidence="3">
    <name type="scientific">Fagus sylvatica</name>
    <name type="common">Beechnut</name>
    <dbReference type="NCBI Taxonomy" id="28930"/>
    <lineage>
        <taxon>Eukaryota</taxon>
        <taxon>Viridiplantae</taxon>
        <taxon>Streptophyta</taxon>
        <taxon>Embryophyta</taxon>
        <taxon>Tracheophyta</taxon>
        <taxon>Spermatophyta</taxon>
        <taxon>Magnoliopsida</taxon>
        <taxon>eudicotyledons</taxon>
        <taxon>Gunneridae</taxon>
        <taxon>Pentapetalae</taxon>
        <taxon>rosids</taxon>
        <taxon>fabids</taxon>
        <taxon>Fagales</taxon>
        <taxon>Fagaceae</taxon>
        <taxon>Fagus</taxon>
    </lineage>
</organism>
<protein>
    <recommendedName>
        <fullName evidence="2">AAA+ ATPase domain-containing protein</fullName>
    </recommendedName>
</protein>
<accession>A0A2N9GG20</accession>
<dbReference type="InterPro" id="IPR003593">
    <property type="entry name" value="AAA+_ATPase"/>
</dbReference>
<reference evidence="3" key="1">
    <citation type="submission" date="2018-02" db="EMBL/GenBank/DDBJ databases">
        <authorList>
            <person name="Cohen D.B."/>
            <person name="Kent A.D."/>
        </authorList>
    </citation>
    <scope>NUCLEOTIDE SEQUENCE</scope>
</reference>
<dbReference type="EMBL" id="OIVN01002205">
    <property type="protein sequence ID" value="SPD01487.1"/>
    <property type="molecule type" value="Genomic_DNA"/>
</dbReference>
<evidence type="ECO:0000313" key="3">
    <source>
        <dbReference type="EMBL" id="SPD01487.1"/>
    </source>
</evidence>
<proteinExistence type="predicted"/>
<dbReference type="InterPro" id="IPR027417">
    <property type="entry name" value="P-loop_NTPase"/>
</dbReference>
<evidence type="ECO:0000256" key="1">
    <source>
        <dbReference type="ARBA" id="ARBA00022821"/>
    </source>
</evidence>
<dbReference type="PRINTS" id="PR00364">
    <property type="entry name" value="DISEASERSIST"/>
</dbReference>
<sequence>MTRERVEHSVDTATINGKTIESDVQDWSRRAEETTEKAKPFCKDGDHAKMTCCNRWCPNLISCYHLGKNAYQIELEVLGIRFLFPTSGIRALVRVGAMTREDGKTSGIEKFDGTDFGYWKMQIEDYVLGIRFLFPTLSTTDYEDFKSRESVWKDVMKALEDDNVRRIGVYGTGGVGKTMLVKKVAEQAMDKKLFNKVFVIDVSETPDFEKIQESIARRLALTLPRGDQYLRADRLRNQLKKEEKILVIVDNIWQRSGLDLEALGIPFDKDQNGCKFLLTSREKLVLSNNMNVEKNFVVKGLKENEAIDLFAKIVGNLDETPQNPSYCWGNLKKTMIWLRLSKNVQAYLSPLERLRKH</sequence>
<feature type="domain" description="AAA+ ATPase" evidence="2">
    <location>
        <begin position="163"/>
        <end position="320"/>
    </location>
</feature>
<dbReference type="Gene3D" id="3.40.50.300">
    <property type="entry name" value="P-loop containing nucleotide triphosphate hydrolases"/>
    <property type="match status" value="1"/>
</dbReference>
<dbReference type="Pfam" id="PF00931">
    <property type="entry name" value="NB-ARC"/>
    <property type="match status" value="1"/>
</dbReference>
<keyword evidence="1" id="KW-0611">Plant defense</keyword>
<dbReference type="PANTHER" id="PTHR33463:SF198">
    <property type="entry name" value="RPP4C3"/>
    <property type="match status" value="1"/>
</dbReference>
<dbReference type="InterPro" id="IPR050905">
    <property type="entry name" value="Plant_NBS-LRR"/>
</dbReference>
<name>A0A2N9GG20_FAGSY</name>
<gene>
    <name evidence="3" type="ORF">FSB_LOCUS29369</name>
</gene>
<dbReference type="InterPro" id="IPR002182">
    <property type="entry name" value="NB-ARC"/>
</dbReference>
<dbReference type="SMART" id="SM00382">
    <property type="entry name" value="AAA"/>
    <property type="match status" value="1"/>
</dbReference>
<dbReference type="AlphaFoldDB" id="A0A2N9GG20"/>